<dbReference type="PROSITE" id="PS01125">
    <property type="entry name" value="ROK"/>
    <property type="match status" value="1"/>
</dbReference>
<evidence type="ECO:0000313" key="9">
    <source>
        <dbReference type="EMBL" id="TXL67975.1"/>
    </source>
</evidence>
<keyword evidence="7" id="KW-0067">ATP-binding</keyword>
<dbReference type="GO" id="GO:0005737">
    <property type="term" value="C:cytoplasm"/>
    <property type="evidence" value="ECO:0007669"/>
    <property type="project" value="InterPro"/>
</dbReference>
<organism evidence="9 10">
    <name type="scientific">Cerasibacillus terrae</name>
    <dbReference type="NCBI Taxonomy" id="2498845"/>
    <lineage>
        <taxon>Bacteria</taxon>
        <taxon>Bacillati</taxon>
        <taxon>Bacillota</taxon>
        <taxon>Bacilli</taxon>
        <taxon>Bacillales</taxon>
        <taxon>Bacillaceae</taxon>
        <taxon>Cerasibacillus</taxon>
    </lineage>
</organism>
<evidence type="ECO:0000256" key="6">
    <source>
        <dbReference type="ARBA" id="ARBA00022777"/>
    </source>
</evidence>
<accession>A0A5C8P2X8</accession>
<dbReference type="Proteomes" id="UP000321574">
    <property type="component" value="Unassembled WGS sequence"/>
</dbReference>
<dbReference type="NCBIfam" id="TIGR00744">
    <property type="entry name" value="ROK_glcA_fam"/>
    <property type="match status" value="1"/>
</dbReference>
<dbReference type="PANTHER" id="PTHR18964">
    <property type="entry name" value="ROK (REPRESSOR, ORF, KINASE) FAMILY"/>
    <property type="match status" value="1"/>
</dbReference>
<evidence type="ECO:0000256" key="4">
    <source>
        <dbReference type="ARBA" id="ARBA00022679"/>
    </source>
</evidence>
<dbReference type="Pfam" id="PF00480">
    <property type="entry name" value="ROK"/>
    <property type="match status" value="1"/>
</dbReference>
<comment type="similarity">
    <text evidence="1">Belongs to the ROK (NagC/XylR) family.</text>
</comment>
<dbReference type="GO" id="GO:0005524">
    <property type="term" value="F:ATP binding"/>
    <property type="evidence" value="ECO:0007669"/>
    <property type="project" value="UniProtKB-KW"/>
</dbReference>
<dbReference type="EMBL" id="VDUW01000001">
    <property type="protein sequence ID" value="TXL67975.1"/>
    <property type="molecule type" value="Genomic_DNA"/>
</dbReference>
<dbReference type="OrthoDB" id="9810372at2"/>
<dbReference type="InterPro" id="IPR049874">
    <property type="entry name" value="ROK_cs"/>
</dbReference>
<proteinExistence type="inferred from homology"/>
<protein>
    <recommendedName>
        <fullName evidence="3">Glucokinase</fullName>
        <ecNumber evidence="2">2.7.1.2</ecNumber>
    </recommendedName>
    <alternativeName>
        <fullName evidence="8">Glucose kinase</fullName>
    </alternativeName>
</protein>
<name>A0A5C8P2X8_9BACI</name>
<dbReference type="GO" id="GO:0006096">
    <property type="term" value="P:glycolytic process"/>
    <property type="evidence" value="ECO:0007669"/>
    <property type="project" value="InterPro"/>
</dbReference>
<dbReference type="GO" id="GO:0004340">
    <property type="term" value="F:glucokinase activity"/>
    <property type="evidence" value="ECO:0007669"/>
    <property type="project" value="UniProtKB-EC"/>
</dbReference>
<dbReference type="AlphaFoldDB" id="A0A5C8P2X8"/>
<keyword evidence="6 9" id="KW-0418">Kinase</keyword>
<dbReference type="Gene3D" id="3.30.420.40">
    <property type="match status" value="2"/>
</dbReference>
<dbReference type="RefSeq" id="WP_147665712.1">
    <property type="nucleotide sequence ID" value="NZ_VDUW01000001.1"/>
</dbReference>
<dbReference type="InterPro" id="IPR000600">
    <property type="entry name" value="ROK"/>
</dbReference>
<evidence type="ECO:0000313" key="10">
    <source>
        <dbReference type="Proteomes" id="UP000321574"/>
    </source>
</evidence>
<evidence type="ECO:0000256" key="3">
    <source>
        <dbReference type="ARBA" id="ARBA00014701"/>
    </source>
</evidence>
<keyword evidence="5" id="KW-0547">Nucleotide-binding</keyword>
<sequence length="320" mass="34173">MTRLSVGIDIGGTTIKIGFLDKKGHIIKKWELKTNTSHSGTFIVEEIINSIFIQKQTLGIADEQIIGIGIGAPGFIDRKKGTITAVNIGWNNFKLQQQMEEVSGLPVFIENDANMAVLGENWMGAGNKNSNIIFITLGTGVGGGIIANGNLLKGENGAAAEIGHMIVETTGPKCNCGRKGCLETIVSATGMIRQAMERIEENPTSPLASLYHNVQTLSVEDIFELAEKGDSDSKEIIDYTADVLGLAIANIATIINPSYVLIGGGVSKAGKPLLKPLQKYFRKYALPRISSPCELKLAQLGNDAGMIGAAYLVNEQVSLD</sequence>
<dbReference type="InterPro" id="IPR043129">
    <property type="entry name" value="ATPase_NBD"/>
</dbReference>
<dbReference type="EC" id="2.7.1.2" evidence="2"/>
<dbReference type="SUPFAM" id="SSF53067">
    <property type="entry name" value="Actin-like ATPase domain"/>
    <property type="match status" value="1"/>
</dbReference>
<reference evidence="9 10" key="1">
    <citation type="submission" date="2019-06" db="EMBL/GenBank/DDBJ databases">
        <title>Cerasibacillus sp. nov., isolated from maize field.</title>
        <authorList>
            <person name="Lin S.-Y."/>
            <person name="Tsai C.-F."/>
            <person name="Young C.-C."/>
        </authorList>
    </citation>
    <scope>NUCLEOTIDE SEQUENCE [LARGE SCALE GENOMIC DNA]</scope>
    <source>
        <strain evidence="9 10">CC-CFT480</strain>
    </source>
</reference>
<evidence type="ECO:0000256" key="7">
    <source>
        <dbReference type="ARBA" id="ARBA00022840"/>
    </source>
</evidence>
<evidence type="ECO:0000256" key="2">
    <source>
        <dbReference type="ARBA" id="ARBA00012323"/>
    </source>
</evidence>
<keyword evidence="4 9" id="KW-0808">Transferase</keyword>
<comment type="caution">
    <text evidence="9">The sequence shown here is derived from an EMBL/GenBank/DDBJ whole genome shotgun (WGS) entry which is preliminary data.</text>
</comment>
<dbReference type="InterPro" id="IPR004654">
    <property type="entry name" value="ROK_glcA"/>
</dbReference>
<dbReference type="PANTHER" id="PTHR18964:SF149">
    <property type="entry name" value="BIFUNCTIONAL UDP-N-ACETYLGLUCOSAMINE 2-EPIMERASE_N-ACETYLMANNOSAMINE KINASE"/>
    <property type="match status" value="1"/>
</dbReference>
<keyword evidence="10" id="KW-1185">Reference proteome</keyword>
<evidence type="ECO:0000256" key="8">
    <source>
        <dbReference type="ARBA" id="ARBA00032386"/>
    </source>
</evidence>
<gene>
    <name evidence="9" type="ORF">FHP05_02840</name>
</gene>
<evidence type="ECO:0000256" key="1">
    <source>
        <dbReference type="ARBA" id="ARBA00006479"/>
    </source>
</evidence>
<evidence type="ECO:0000256" key="5">
    <source>
        <dbReference type="ARBA" id="ARBA00022741"/>
    </source>
</evidence>